<evidence type="ECO:0000313" key="2">
    <source>
        <dbReference type="Proteomes" id="UP000250079"/>
    </source>
</evidence>
<dbReference type="OrthoDB" id="5917942at2"/>
<proteinExistence type="predicted"/>
<dbReference type="AlphaFoldDB" id="A0A2Z2NVI4"/>
<dbReference type="Gene3D" id="3.40.1350.10">
    <property type="match status" value="1"/>
</dbReference>
<name>A0A2Z2NVI4_9GAMM</name>
<reference evidence="1 2" key="1">
    <citation type="submission" date="2016-12" db="EMBL/GenBank/DDBJ databases">
        <authorList>
            <person name="Song W.-J."/>
            <person name="Kurnit D.M."/>
        </authorList>
    </citation>
    <scope>NUCLEOTIDE SEQUENCE [LARGE SCALE GENOMIC DNA]</scope>
    <source>
        <strain evidence="1 2">IMCC3135</strain>
    </source>
</reference>
<protein>
    <recommendedName>
        <fullName evidence="3">DUF4365 domain-containing protein</fullName>
    </recommendedName>
</protein>
<evidence type="ECO:0000313" key="1">
    <source>
        <dbReference type="EMBL" id="ASJ75253.1"/>
    </source>
</evidence>
<organism evidence="1 2">
    <name type="scientific">Granulosicoccus antarcticus IMCC3135</name>
    <dbReference type="NCBI Taxonomy" id="1192854"/>
    <lineage>
        <taxon>Bacteria</taxon>
        <taxon>Pseudomonadati</taxon>
        <taxon>Pseudomonadota</taxon>
        <taxon>Gammaproteobacteria</taxon>
        <taxon>Chromatiales</taxon>
        <taxon>Granulosicoccaceae</taxon>
        <taxon>Granulosicoccus</taxon>
    </lineage>
</organism>
<dbReference type="EMBL" id="CP018632">
    <property type="protein sequence ID" value="ASJ75253.1"/>
    <property type="molecule type" value="Genomic_DNA"/>
</dbReference>
<dbReference type="KEGG" id="gai:IMCC3135_25990"/>
<sequence>MATSNAQHSVNSSYREKLIEHLFISEMLKLSWIKHDCMLEVSKPEVDNAGYDVLMEVGSVIRHIQLKASFRNSKTSKQNINFRLSEKPAGCVIWIIFDKNTLAFESFLWYGSDPNMPLTGLLEARVAKHTKGDSTGLKKERANIRVLSKRKFDKVDCIDGLFYRLFG</sequence>
<accession>A0A2Z2NVI4</accession>
<dbReference type="Proteomes" id="UP000250079">
    <property type="component" value="Chromosome"/>
</dbReference>
<keyword evidence="2" id="KW-1185">Reference proteome</keyword>
<dbReference type="GO" id="GO:0003676">
    <property type="term" value="F:nucleic acid binding"/>
    <property type="evidence" value="ECO:0007669"/>
    <property type="project" value="InterPro"/>
</dbReference>
<gene>
    <name evidence="1" type="ORF">IMCC3135_25990</name>
</gene>
<dbReference type="RefSeq" id="WP_088920190.1">
    <property type="nucleotide sequence ID" value="NZ_CP018632.1"/>
</dbReference>
<dbReference type="InterPro" id="IPR011856">
    <property type="entry name" value="tRNA_endonuc-like_dom_sf"/>
</dbReference>
<evidence type="ECO:0008006" key="3">
    <source>
        <dbReference type="Google" id="ProtNLM"/>
    </source>
</evidence>